<dbReference type="Proteomes" id="UP001157502">
    <property type="component" value="Chromosome 9"/>
</dbReference>
<accession>A0ACC2GUY4</accession>
<reference evidence="1" key="1">
    <citation type="submission" date="2021-05" db="EMBL/GenBank/DDBJ databases">
        <authorList>
            <person name="Pan Q."/>
            <person name="Jouanno E."/>
            <person name="Zahm M."/>
            <person name="Klopp C."/>
            <person name="Cabau C."/>
            <person name="Louis A."/>
            <person name="Berthelot C."/>
            <person name="Parey E."/>
            <person name="Roest Crollius H."/>
            <person name="Montfort J."/>
            <person name="Robinson-Rechavi M."/>
            <person name="Bouchez O."/>
            <person name="Lampietro C."/>
            <person name="Lopez Roques C."/>
            <person name="Donnadieu C."/>
            <person name="Postlethwait J."/>
            <person name="Bobe J."/>
            <person name="Dillon D."/>
            <person name="Chandos A."/>
            <person name="von Hippel F."/>
            <person name="Guiguen Y."/>
        </authorList>
    </citation>
    <scope>NUCLEOTIDE SEQUENCE</scope>
    <source>
        <strain evidence="1">YG-Jan2019</strain>
    </source>
</reference>
<evidence type="ECO:0000313" key="1">
    <source>
        <dbReference type="EMBL" id="KAJ8007377.1"/>
    </source>
</evidence>
<dbReference type="EMBL" id="CM055736">
    <property type="protein sequence ID" value="KAJ8007377.1"/>
    <property type="molecule type" value="Genomic_DNA"/>
</dbReference>
<proteinExistence type="predicted"/>
<name>A0ACC2GUY4_DALPE</name>
<organism evidence="1 2">
    <name type="scientific">Dallia pectoralis</name>
    <name type="common">Alaska blackfish</name>
    <dbReference type="NCBI Taxonomy" id="75939"/>
    <lineage>
        <taxon>Eukaryota</taxon>
        <taxon>Metazoa</taxon>
        <taxon>Chordata</taxon>
        <taxon>Craniata</taxon>
        <taxon>Vertebrata</taxon>
        <taxon>Euteleostomi</taxon>
        <taxon>Actinopterygii</taxon>
        <taxon>Neopterygii</taxon>
        <taxon>Teleostei</taxon>
        <taxon>Protacanthopterygii</taxon>
        <taxon>Esociformes</taxon>
        <taxon>Umbridae</taxon>
        <taxon>Dallia</taxon>
    </lineage>
</organism>
<keyword evidence="2" id="KW-1185">Reference proteome</keyword>
<comment type="caution">
    <text evidence="1">The sequence shown here is derived from an EMBL/GenBank/DDBJ whole genome shotgun (WGS) entry which is preliminary data.</text>
</comment>
<gene>
    <name evidence="1" type="ORF">DPEC_G00116880</name>
</gene>
<evidence type="ECO:0000313" key="2">
    <source>
        <dbReference type="Proteomes" id="UP001157502"/>
    </source>
</evidence>
<protein>
    <submittedName>
        <fullName evidence="1">Uncharacterized protein</fullName>
    </submittedName>
</protein>
<sequence>MLFQSPWSTDSSPQQQQAPARLQQCEMGCGNSSTKPVAGADPAEGAKEVAEESSQDEEKRMNYGGVYVGLPADLSSMPPVQIGSHKGGNQWQVIVNATPLGLVDLLSTSGRQEDS</sequence>